<dbReference type="InterPro" id="IPR002123">
    <property type="entry name" value="Plipid/glycerol_acylTrfase"/>
</dbReference>
<evidence type="ECO:0000259" key="1">
    <source>
        <dbReference type="SMART" id="SM00563"/>
    </source>
</evidence>
<gene>
    <name evidence="2" type="ORF">L2764_25515</name>
</gene>
<dbReference type="EMBL" id="JAKIKS010000203">
    <property type="protein sequence ID" value="MCL1127739.1"/>
    <property type="molecule type" value="Genomic_DNA"/>
</dbReference>
<dbReference type="RefSeq" id="WP_248943173.1">
    <property type="nucleotide sequence ID" value="NZ_JAKIKS010000203.1"/>
</dbReference>
<feature type="domain" description="Phospholipid/glycerol acyltransferase" evidence="1">
    <location>
        <begin position="93"/>
        <end position="215"/>
    </location>
</feature>
<evidence type="ECO:0000313" key="2">
    <source>
        <dbReference type="EMBL" id="MCL1127739.1"/>
    </source>
</evidence>
<comment type="caution">
    <text evidence="2">The sequence shown here is derived from an EMBL/GenBank/DDBJ whole genome shotgun (WGS) entry which is preliminary data.</text>
</comment>
<dbReference type="SMART" id="SM00563">
    <property type="entry name" value="PlsC"/>
    <property type="match status" value="1"/>
</dbReference>
<dbReference type="Proteomes" id="UP001203423">
    <property type="component" value="Unassembled WGS sequence"/>
</dbReference>
<keyword evidence="2" id="KW-0808">Transferase</keyword>
<proteinExistence type="predicted"/>
<reference evidence="2 3" key="1">
    <citation type="submission" date="2022-01" db="EMBL/GenBank/DDBJ databases">
        <title>Whole genome-based taxonomy of the Shewanellaceae.</title>
        <authorList>
            <person name="Martin-Rodriguez A.J."/>
        </authorList>
    </citation>
    <scope>NUCLEOTIDE SEQUENCE [LARGE SCALE GENOMIC DNA]</scope>
    <source>
        <strain evidence="2 3">DSM 17177</strain>
    </source>
</reference>
<organism evidence="2 3">
    <name type="scientific">Shewanella surugensis</name>
    <dbReference type="NCBI Taxonomy" id="212020"/>
    <lineage>
        <taxon>Bacteria</taxon>
        <taxon>Pseudomonadati</taxon>
        <taxon>Pseudomonadota</taxon>
        <taxon>Gammaproteobacteria</taxon>
        <taxon>Alteromonadales</taxon>
        <taxon>Shewanellaceae</taxon>
        <taxon>Shewanella</taxon>
    </lineage>
</organism>
<keyword evidence="2" id="KW-0012">Acyltransferase</keyword>
<keyword evidence="3" id="KW-1185">Reference proteome</keyword>
<evidence type="ECO:0000313" key="3">
    <source>
        <dbReference type="Proteomes" id="UP001203423"/>
    </source>
</evidence>
<name>A0ABT0LJ60_9GAMM</name>
<dbReference type="GO" id="GO:0016746">
    <property type="term" value="F:acyltransferase activity"/>
    <property type="evidence" value="ECO:0007669"/>
    <property type="project" value="UniProtKB-KW"/>
</dbReference>
<sequence>MNTNKIRRVKNEIKSHQHYDIDLNVKFQSTMKKIRHSLSHYDVNKVSDLIPSGNIFVYFFIKLFFRFFELFSLKEINESTKSTYVLNQRQDATIFVSNHVSHSDPFVISELFSRHRTSSSYILFFTSSHLNVFPLNIFYKAGTSFIKRNDEMDEQDKLLLLDYISESKSHDLSFLLYPEGTLSVSGNAIKMKLGLLKYLLKADYENMVIVKMQYTRILDFDLHPIVREKSQWPKNQSLSLRLMVERLKYIINYSSAVYVDTKKISLQPFSENNIESLANEIGFQLNSLFLFGDIEKIETAIFTNKDEKVNIETLYHSIQNFLDSQSIEETKKIIIKICHTFNFKIINNEIILNKKGHDELFTAINQYIYAWLPYALKANNYELTPVEMECLFLNNIKYKEMMEMKLNDKYINNFKNFNIENHLNVIVKSFDIR</sequence>
<protein>
    <submittedName>
        <fullName evidence="2">1-acyl-sn-glycerol-3-phosphate acyltransferase</fullName>
    </submittedName>
</protein>
<dbReference type="SUPFAM" id="SSF69593">
    <property type="entry name" value="Glycerol-3-phosphate (1)-acyltransferase"/>
    <property type="match status" value="1"/>
</dbReference>
<dbReference type="Pfam" id="PF01553">
    <property type="entry name" value="Acyltransferase"/>
    <property type="match status" value="1"/>
</dbReference>
<accession>A0ABT0LJ60</accession>